<dbReference type="EMBL" id="CP025197">
    <property type="protein sequence ID" value="AUG58066.1"/>
    <property type="molecule type" value="Genomic_DNA"/>
</dbReference>
<dbReference type="SUPFAM" id="SSF55383">
    <property type="entry name" value="Copper amine oxidase, domain N"/>
    <property type="match status" value="1"/>
</dbReference>
<protein>
    <submittedName>
        <fullName evidence="2">Protease inhibitor</fullName>
    </submittedName>
</protein>
<dbReference type="Proteomes" id="UP000239720">
    <property type="component" value="Unassembled WGS sequence"/>
</dbReference>
<accession>A0A2K9E8Z2</accession>
<gene>
    <name evidence="3" type="ORF">B9R14_15085</name>
    <name evidence="2" type="ORF">HVS_10855</name>
</gene>
<dbReference type="Pfam" id="PF07833">
    <property type="entry name" value="Cu_amine_oxidN1"/>
    <property type="match status" value="1"/>
</dbReference>
<reference evidence="3 5" key="2">
    <citation type="journal article" date="2018" name="Syst. Appl. Microbiol.">
        <title>Characterization and high-quality draft genome sequence of Herbivorax saccincola A7, an anaerobic, alkaliphilic, thermophilic, cellulolytic, and xylanolytic bacterium.</title>
        <authorList>
            <person name="Aikawa S."/>
            <person name="Baramee S."/>
            <person name="Sermsathanaswadi J."/>
            <person name="Thianheng P."/>
            <person name="Tachaapaikoon C."/>
            <person name="Shikata A."/>
            <person name="Waeonukul R."/>
            <person name="Pason P."/>
            <person name="Ratanakhanokchai K."/>
            <person name="Kosugi A."/>
        </authorList>
    </citation>
    <scope>NUCLEOTIDE SEQUENCE [LARGE SCALE GENOMIC DNA]</scope>
    <source>
        <strain evidence="3 5">A7</strain>
    </source>
</reference>
<proteinExistence type="predicted"/>
<dbReference type="Gene3D" id="3.30.457.10">
    <property type="entry name" value="Copper amine oxidase-like, N-terminal domain"/>
    <property type="match status" value="2"/>
</dbReference>
<dbReference type="InterPro" id="IPR012854">
    <property type="entry name" value="Cu_amine_oxidase-like_N"/>
</dbReference>
<dbReference type="Proteomes" id="UP000233534">
    <property type="component" value="Chromosome"/>
</dbReference>
<evidence type="ECO:0000259" key="1">
    <source>
        <dbReference type="Pfam" id="PF07833"/>
    </source>
</evidence>
<evidence type="ECO:0000313" key="2">
    <source>
        <dbReference type="EMBL" id="AUG58066.1"/>
    </source>
</evidence>
<evidence type="ECO:0000313" key="3">
    <source>
        <dbReference type="EMBL" id="PQQ67954.1"/>
    </source>
</evidence>
<dbReference type="EMBL" id="NEMB01000003">
    <property type="protein sequence ID" value="PQQ67954.1"/>
    <property type="molecule type" value="Genomic_DNA"/>
</dbReference>
<name>A0A2K9E8Z2_9FIRM</name>
<dbReference type="OrthoDB" id="1684927at2"/>
<reference evidence="2 4" key="1">
    <citation type="submission" date="2017-12" db="EMBL/GenBank/DDBJ databases">
        <title>Complete genome sequence of Herbivorax saccincola GGR1, a novel Cellulosome-producing hydrolytic bacterium in a thermophilic biogas plant, established by Illumina and Nanopore MinION sequencing.</title>
        <authorList>
            <person name="Pechtl A."/>
            <person name="Ruckert C."/>
            <person name="Koeck D.E."/>
            <person name="Maus I."/>
            <person name="Winkler A."/>
            <person name="Kalinowski J."/>
            <person name="Puhler A."/>
            <person name="Schwarz W.W."/>
            <person name="Zverlov V.V."/>
            <person name="Schluter A."/>
            <person name="Liebl W."/>
        </authorList>
    </citation>
    <scope>NUCLEOTIDE SEQUENCE [LARGE SCALE GENOMIC DNA]</scope>
    <source>
        <strain evidence="2">GGR1</strain>
        <strain evidence="4">SR1</strain>
    </source>
</reference>
<dbReference type="RefSeq" id="WP_101302182.1">
    <property type="nucleotide sequence ID" value="NZ_CP025197.1"/>
</dbReference>
<dbReference type="InterPro" id="IPR036582">
    <property type="entry name" value="Mao_N_sf"/>
</dbReference>
<dbReference type="KEGG" id="hsc:HVS_10855"/>
<sequence length="248" mass="27959">MKKTVAIATIIAVVFLIGVVKPDTYAKSEIGVYLNQEVLEFDVAPYIKNGRTMVPFRVIFEAMELEVSWNAATKTVYAKNDTTEIILGIGQDYSYVNGFKRKLDVPAEIINGRTFVPLRFVAENSGAEVKWDGETRTVYITNVFKRYNLGDMVHFEDLEFSLESVDTSKEGGIITVRGKSNQPKRMMIIEAYDKSKRIASGITSEIKEGDAGEFKAVIYTSQDFKPELIVVKTLNKDRNVVRIAKYNL</sequence>
<dbReference type="AlphaFoldDB" id="A0A2K9E8Z2"/>
<feature type="domain" description="Copper amine oxidase-like N-terminal" evidence="1">
    <location>
        <begin position="34"/>
        <end position="140"/>
    </location>
</feature>
<evidence type="ECO:0000313" key="5">
    <source>
        <dbReference type="Proteomes" id="UP000239720"/>
    </source>
</evidence>
<organism evidence="2 4">
    <name type="scientific">Acetivibrio saccincola</name>
    <dbReference type="NCBI Taxonomy" id="1677857"/>
    <lineage>
        <taxon>Bacteria</taxon>
        <taxon>Bacillati</taxon>
        <taxon>Bacillota</taxon>
        <taxon>Clostridia</taxon>
        <taxon>Eubacteriales</taxon>
        <taxon>Oscillospiraceae</taxon>
        <taxon>Acetivibrio</taxon>
    </lineage>
</organism>
<evidence type="ECO:0000313" key="4">
    <source>
        <dbReference type="Proteomes" id="UP000233534"/>
    </source>
</evidence>
<keyword evidence="4" id="KW-1185">Reference proteome</keyword>